<dbReference type="GO" id="GO:0000481">
    <property type="term" value="P:maturation of 5S rRNA"/>
    <property type="evidence" value="ECO:0007669"/>
    <property type="project" value="TreeGrafter"/>
</dbReference>
<gene>
    <name evidence="4" type="ORF">RS030_1117</name>
</gene>
<evidence type="ECO:0000256" key="2">
    <source>
        <dbReference type="ARBA" id="ARBA00006076"/>
    </source>
</evidence>
<dbReference type="EMBL" id="JAWDEY010000011">
    <property type="protein sequence ID" value="KAK6589658.1"/>
    <property type="molecule type" value="Genomic_DNA"/>
</dbReference>
<comment type="subcellular location">
    <subcellularLocation>
        <location evidence="1">Nucleus</location>
    </subcellularLocation>
</comment>
<dbReference type="Proteomes" id="UP001311799">
    <property type="component" value="Unassembled WGS sequence"/>
</dbReference>
<organism evidence="4 5">
    <name type="scientific">Cryptosporidium xiaoi</name>
    <dbReference type="NCBI Taxonomy" id="659607"/>
    <lineage>
        <taxon>Eukaryota</taxon>
        <taxon>Sar</taxon>
        <taxon>Alveolata</taxon>
        <taxon>Apicomplexa</taxon>
        <taxon>Conoidasida</taxon>
        <taxon>Coccidia</taxon>
        <taxon>Eucoccidiorida</taxon>
        <taxon>Eimeriorina</taxon>
        <taxon>Cryptosporidiidae</taxon>
        <taxon>Cryptosporidium</taxon>
    </lineage>
</organism>
<proteinExistence type="inferred from homology"/>
<dbReference type="PANTHER" id="PTHR14152">
    <property type="entry name" value="SQUAMOUS CELL CARCINOMA ANTIGEN RECOGNISED BY CYTOTOXIC T LYMPHOCYTES"/>
    <property type="match status" value="1"/>
</dbReference>
<comment type="similarity">
    <text evidence="2">Belongs to the SNU66/SART1 family.</text>
</comment>
<accession>A0AAV9XY50</accession>
<dbReference type="GO" id="GO:0046540">
    <property type="term" value="C:U4/U6 x U5 tri-snRNP complex"/>
    <property type="evidence" value="ECO:0007669"/>
    <property type="project" value="TreeGrafter"/>
</dbReference>
<evidence type="ECO:0000313" key="5">
    <source>
        <dbReference type="Proteomes" id="UP001311799"/>
    </source>
</evidence>
<evidence type="ECO:0000256" key="3">
    <source>
        <dbReference type="ARBA" id="ARBA00023242"/>
    </source>
</evidence>
<keyword evidence="3" id="KW-0539">Nucleus</keyword>
<protein>
    <submittedName>
        <fullName evidence="4">Uncharacterized protein</fullName>
    </submittedName>
</protein>
<comment type="caution">
    <text evidence="4">The sequence shown here is derived from an EMBL/GenBank/DDBJ whole genome shotgun (WGS) entry which is preliminary data.</text>
</comment>
<sequence>MESNTEDHSKCGDNTNLVFTFKDKNILDYNENEDEFDEKLDFKDVNLGKGNNGFQNHSYIKCEVIPKANIQGDNEKKTECKMNCFKRKNIEIIKKNQRVINNKVENTENNIIENSVTNLNKNFLLNENGIFDDSDSFYSQLKMAKKRKIQDIKTQFVKYESDSGNINTYKPDINVTTQVNYSNFCDNKNLNENLFLSLETEFCRNISNSGNPNLRDFNEKNISTCNNNIDNINDSNNNSSNNNNFCGNINNVNDNIEAYDVNELDSSDIHKLDESSGHLNNDNAEYDNILYQKPLDFGLSSTLEFLRSRGDISKKNDTAMTHDNNSGVDSVKDISIFHTDENGNILDQKSAFKRLCWKFHGQKVNKNKLERIFRSYIRNN</sequence>
<name>A0AAV9XY50_9CRYT</name>
<dbReference type="GO" id="GO:0045292">
    <property type="term" value="P:mRNA cis splicing, via spliceosome"/>
    <property type="evidence" value="ECO:0007669"/>
    <property type="project" value="TreeGrafter"/>
</dbReference>
<dbReference type="PANTHER" id="PTHR14152:SF5">
    <property type="entry name" value="U4_U6.U5 TRI-SNRNP-ASSOCIATED PROTEIN 1"/>
    <property type="match status" value="1"/>
</dbReference>
<dbReference type="AlphaFoldDB" id="A0AAV9XY50"/>
<evidence type="ECO:0000256" key="1">
    <source>
        <dbReference type="ARBA" id="ARBA00004123"/>
    </source>
</evidence>
<keyword evidence="5" id="KW-1185">Reference proteome</keyword>
<dbReference type="InterPro" id="IPR005011">
    <property type="entry name" value="SNU66/SART1"/>
</dbReference>
<dbReference type="Pfam" id="PF03343">
    <property type="entry name" value="SART-1"/>
    <property type="match status" value="2"/>
</dbReference>
<evidence type="ECO:0000313" key="4">
    <source>
        <dbReference type="EMBL" id="KAK6589658.1"/>
    </source>
</evidence>
<reference evidence="4 5" key="1">
    <citation type="submission" date="2023-10" db="EMBL/GenBank/DDBJ databases">
        <title>Comparative genomics analysis reveals potential genetic determinants of host preference in Cryptosporidium xiaoi.</title>
        <authorList>
            <person name="Xiao L."/>
            <person name="Li J."/>
        </authorList>
    </citation>
    <scope>NUCLEOTIDE SEQUENCE [LARGE SCALE GENOMIC DNA]</scope>
    <source>
        <strain evidence="4 5">52996</strain>
    </source>
</reference>